<gene>
    <name evidence="1" type="ORF">Q2T41_07180</name>
</gene>
<reference evidence="1" key="2">
    <citation type="submission" date="2023-06" db="EMBL/GenBank/DDBJ databases">
        <authorList>
            <person name="Lucena T."/>
            <person name="Sun Q."/>
        </authorList>
    </citation>
    <scope>NUCLEOTIDE SEQUENCE</scope>
    <source>
        <strain evidence="1">CECT 8869</strain>
    </source>
</reference>
<evidence type="ECO:0000313" key="1">
    <source>
        <dbReference type="EMBL" id="MDO1512432.1"/>
    </source>
</evidence>
<dbReference type="Proteomes" id="UP001168579">
    <property type="component" value="Unassembled WGS sequence"/>
</dbReference>
<organism evidence="1 2">
    <name type="scientific">Maribacter confluentis</name>
    <dbReference type="NCBI Taxonomy" id="1656093"/>
    <lineage>
        <taxon>Bacteria</taxon>
        <taxon>Pseudomonadati</taxon>
        <taxon>Bacteroidota</taxon>
        <taxon>Flavobacteriia</taxon>
        <taxon>Flavobacteriales</taxon>
        <taxon>Flavobacteriaceae</taxon>
        <taxon>Maribacter</taxon>
    </lineage>
</organism>
<proteinExistence type="predicted"/>
<comment type="caution">
    <text evidence="1">The sequence shown here is derived from an EMBL/GenBank/DDBJ whole genome shotgun (WGS) entry which is preliminary data.</text>
</comment>
<keyword evidence="2" id="KW-1185">Reference proteome</keyword>
<sequence length="54" mass="6192">MAIFSYGRDEDKRAYTGNETICVFGFYPNGPHDQISTFIKSKLKQPFTPVMKTD</sequence>
<accession>A0ABT8RPV0</accession>
<evidence type="ECO:0000313" key="2">
    <source>
        <dbReference type="Proteomes" id="UP001168579"/>
    </source>
</evidence>
<dbReference type="RefSeq" id="WP_304435517.1">
    <property type="nucleotide sequence ID" value="NZ_JAUKUC010000001.1"/>
</dbReference>
<dbReference type="EMBL" id="JAUKUC010000001">
    <property type="protein sequence ID" value="MDO1512432.1"/>
    <property type="molecule type" value="Genomic_DNA"/>
</dbReference>
<protein>
    <submittedName>
        <fullName evidence="1">Uncharacterized protein</fullName>
    </submittedName>
</protein>
<reference evidence="1" key="1">
    <citation type="journal article" date="2014" name="Int. J. Syst. Evol. Microbiol.">
        <title>Complete genome of a new Firmicutes species belonging to the dominant human colonic microbiota ('Ruminococcus bicirculans') reveals two chromosomes and a selective capacity to utilize plant glucans.</title>
        <authorList>
            <consortium name="NISC Comparative Sequencing Program"/>
            <person name="Wegmann U."/>
            <person name="Louis P."/>
            <person name="Goesmann A."/>
            <person name="Henrissat B."/>
            <person name="Duncan S.H."/>
            <person name="Flint H.J."/>
        </authorList>
    </citation>
    <scope>NUCLEOTIDE SEQUENCE</scope>
    <source>
        <strain evidence="1">CECT 8869</strain>
    </source>
</reference>
<name>A0ABT8RPV0_9FLAO</name>